<dbReference type="Proteomes" id="UP000190230">
    <property type="component" value="Unassembled WGS sequence"/>
</dbReference>
<dbReference type="EMBL" id="FUYY01000002">
    <property type="protein sequence ID" value="SKB53558.1"/>
    <property type="molecule type" value="Genomic_DNA"/>
</dbReference>
<feature type="domain" description="PIN" evidence="1">
    <location>
        <begin position="4"/>
        <end position="91"/>
    </location>
</feature>
<sequence length="119" mass="13778">MEIDQLIKTEKVVLIFSNELLEEFIEVVKRPKFKKIFAKKDIEKLLDIFDQFADLITVTSKLKICRDEKDDFLLNLAVDGSADYLVTGDKDSLILKKIDKTKILTYSELLEILLKTNIP</sequence>
<dbReference type="InterPro" id="IPR029060">
    <property type="entry name" value="PIN-like_dom_sf"/>
</dbReference>
<organism evidence="2 3">
    <name type="scientific">Salegentibacter holothuriorum</name>
    <dbReference type="NCBI Taxonomy" id="241145"/>
    <lineage>
        <taxon>Bacteria</taxon>
        <taxon>Pseudomonadati</taxon>
        <taxon>Bacteroidota</taxon>
        <taxon>Flavobacteriia</taxon>
        <taxon>Flavobacteriales</taxon>
        <taxon>Flavobacteriaceae</taxon>
        <taxon>Salegentibacter</taxon>
    </lineage>
</organism>
<dbReference type="PANTHER" id="PTHR34610:SF3">
    <property type="entry name" value="SSL7007 PROTEIN"/>
    <property type="match status" value="1"/>
</dbReference>
<dbReference type="Pfam" id="PF13470">
    <property type="entry name" value="PIN_3"/>
    <property type="match status" value="1"/>
</dbReference>
<dbReference type="STRING" id="241145.SAMN05660776_1744"/>
<dbReference type="SUPFAM" id="SSF88723">
    <property type="entry name" value="PIN domain-like"/>
    <property type="match status" value="1"/>
</dbReference>
<dbReference type="InterPro" id="IPR002850">
    <property type="entry name" value="PIN_toxin-like"/>
</dbReference>
<protein>
    <recommendedName>
        <fullName evidence="1">PIN domain-containing protein</fullName>
    </recommendedName>
</protein>
<evidence type="ECO:0000259" key="1">
    <source>
        <dbReference type="Pfam" id="PF13470"/>
    </source>
</evidence>
<dbReference type="AlphaFoldDB" id="A0A1T5C1S5"/>
<dbReference type="PANTHER" id="PTHR34610">
    <property type="entry name" value="SSL7007 PROTEIN"/>
    <property type="match status" value="1"/>
</dbReference>
<evidence type="ECO:0000313" key="2">
    <source>
        <dbReference type="EMBL" id="SKB53558.1"/>
    </source>
</evidence>
<dbReference type="NCBIfam" id="TIGR00305">
    <property type="entry name" value="putative toxin-antitoxin system toxin component, PIN family"/>
    <property type="match status" value="1"/>
</dbReference>
<dbReference type="InterPro" id="IPR002716">
    <property type="entry name" value="PIN_dom"/>
</dbReference>
<keyword evidence="3" id="KW-1185">Reference proteome</keyword>
<proteinExistence type="predicted"/>
<accession>A0A1T5C1S5</accession>
<gene>
    <name evidence="2" type="ORF">SAMN05660776_1744</name>
</gene>
<reference evidence="3" key="1">
    <citation type="submission" date="2017-02" db="EMBL/GenBank/DDBJ databases">
        <authorList>
            <person name="Varghese N."/>
            <person name="Submissions S."/>
        </authorList>
    </citation>
    <scope>NUCLEOTIDE SEQUENCE [LARGE SCALE GENOMIC DNA]</scope>
    <source>
        <strain evidence="3">DSM 23405</strain>
    </source>
</reference>
<name>A0A1T5C1S5_9FLAO</name>
<evidence type="ECO:0000313" key="3">
    <source>
        <dbReference type="Proteomes" id="UP000190230"/>
    </source>
</evidence>